<name>W6M595_9GAMM</name>
<dbReference type="Gene3D" id="2.40.160.10">
    <property type="entry name" value="Porin"/>
    <property type="match status" value="1"/>
</dbReference>
<keyword evidence="5" id="KW-0812">Transmembrane</keyword>
<evidence type="ECO:0000256" key="7">
    <source>
        <dbReference type="ARBA" id="ARBA00023065"/>
    </source>
</evidence>
<dbReference type="InterPro" id="IPR033900">
    <property type="entry name" value="Gram_neg_porin_domain"/>
</dbReference>
<comment type="subunit">
    <text evidence="2">Homotrimer.</text>
</comment>
<keyword evidence="4" id="KW-1134">Transmembrane beta strand</keyword>
<dbReference type="RefSeq" id="WP_048673480.1">
    <property type="nucleotide sequence ID" value="NZ_CBTJ020000043.1"/>
</dbReference>
<keyword evidence="10" id="KW-0998">Cell outer membrane</keyword>
<proteinExistence type="predicted"/>
<dbReference type="InterPro" id="IPR002299">
    <property type="entry name" value="Porin_Neis"/>
</dbReference>
<dbReference type="InterPro" id="IPR050298">
    <property type="entry name" value="Gram-neg_bact_OMP"/>
</dbReference>
<feature type="chain" id="PRO_5004879970" description="Porin domain-containing protein" evidence="11">
    <location>
        <begin position="23"/>
        <end position="348"/>
    </location>
</feature>
<keyword evidence="6 11" id="KW-0732">Signal</keyword>
<evidence type="ECO:0000256" key="8">
    <source>
        <dbReference type="ARBA" id="ARBA00023114"/>
    </source>
</evidence>
<dbReference type="PRINTS" id="PR00182">
    <property type="entry name" value="ECOLNEIPORIN"/>
</dbReference>
<sequence>MKKTALTLALATVLGAPLAAQADTILYGEARPSLTYTDVKNGPDTWDVTDDGSKLGIKGFEDLGGGLKAIYMWEFNVDMTDGGNFSGTAQKFAGLSGGFGTLTLGTQDTPYWKVLNVIDVWNSGKVLNGSAYLGGTITKETSPHGALSTVDNNLDYQTPVFGGFSAEAMVSASGGDTVTNDIDIWSVNLKYNQGPIFAGLTYIKLNGDNNASLGSGRTIDLDLDNWGLGLGYKTNQFLVGFIYEQGTFNDVNIARQIRVNGVPLAGGDDAKSWYLTGQYSFGNNTLRAAYGQTDTGIDREDTIDNWRLGYQYNLSKRTWLWAEYIGRDANTLVYGDQNIITTGLRHLF</sequence>
<dbReference type="GO" id="GO:0034220">
    <property type="term" value="P:monoatomic ion transmembrane transport"/>
    <property type="evidence" value="ECO:0007669"/>
    <property type="project" value="InterPro"/>
</dbReference>
<protein>
    <recommendedName>
        <fullName evidence="12">Porin domain-containing protein</fullName>
    </recommendedName>
</protein>
<gene>
    <name evidence="13" type="ORF">BN873_360016</name>
</gene>
<evidence type="ECO:0000259" key="12">
    <source>
        <dbReference type="Pfam" id="PF13609"/>
    </source>
</evidence>
<reference evidence="13" key="2">
    <citation type="submission" date="2014-03" db="EMBL/GenBank/DDBJ databases">
        <title>Candidatus Competibacter-lineage genomes retrieved from metagenomes reveal functional metabolic diversity.</title>
        <authorList>
            <person name="McIlroy S.J."/>
            <person name="Albertsen M."/>
            <person name="Andresen E.K."/>
            <person name="Saunders A.M."/>
            <person name="Kristiansen R."/>
            <person name="Stokholm-Bjerregaard M."/>
            <person name="Nielsen K.L."/>
            <person name="Nielsen P.H."/>
        </authorList>
    </citation>
    <scope>NUCLEOTIDE SEQUENCE</scope>
    <source>
        <strain evidence="13">Run_A_D11</strain>
    </source>
</reference>
<dbReference type="GO" id="GO:0015288">
    <property type="term" value="F:porin activity"/>
    <property type="evidence" value="ECO:0007669"/>
    <property type="project" value="UniProtKB-KW"/>
</dbReference>
<dbReference type="GO" id="GO:0009279">
    <property type="term" value="C:cell outer membrane"/>
    <property type="evidence" value="ECO:0007669"/>
    <property type="project" value="UniProtKB-SubCell"/>
</dbReference>
<evidence type="ECO:0000313" key="14">
    <source>
        <dbReference type="Proteomes" id="UP000035760"/>
    </source>
</evidence>
<dbReference type="STRING" id="1400863.BN873_360016"/>
<dbReference type="GO" id="GO:0046930">
    <property type="term" value="C:pore complex"/>
    <property type="evidence" value="ECO:0007669"/>
    <property type="project" value="UniProtKB-KW"/>
</dbReference>
<dbReference type="Proteomes" id="UP000035760">
    <property type="component" value="Unassembled WGS sequence"/>
</dbReference>
<reference evidence="13" key="1">
    <citation type="submission" date="2013-07" db="EMBL/GenBank/DDBJ databases">
        <authorList>
            <person name="McIlroy S."/>
        </authorList>
    </citation>
    <scope>NUCLEOTIDE SEQUENCE [LARGE SCALE GENOMIC DNA]</scope>
    <source>
        <strain evidence="13">Run_A_D11</strain>
    </source>
</reference>
<evidence type="ECO:0000313" key="13">
    <source>
        <dbReference type="EMBL" id="CDI02922.1"/>
    </source>
</evidence>
<keyword evidence="14" id="KW-1185">Reference proteome</keyword>
<keyword evidence="9" id="KW-0472">Membrane</keyword>
<evidence type="ECO:0000256" key="2">
    <source>
        <dbReference type="ARBA" id="ARBA00011233"/>
    </source>
</evidence>
<evidence type="ECO:0000256" key="11">
    <source>
        <dbReference type="SAM" id="SignalP"/>
    </source>
</evidence>
<dbReference type="AlphaFoldDB" id="W6M595"/>
<dbReference type="InterPro" id="IPR023614">
    <property type="entry name" value="Porin_dom_sf"/>
</dbReference>
<dbReference type="CDD" id="cd00342">
    <property type="entry name" value="gram_neg_porins"/>
    <property type="match status" value="1"/>
</dbReference>
<feature type="signal peptide" evidence="11">
    <location>
        <begin position="1"/>
        <end position="22"/>
    </location>
</feature>
<dbReference type="PANTHER" id="PTHR34501">
    <property type="entry name" value="PROTEIN YDDL-RELATED"/>
    <property type="match status" value="1"/>
</dbReference>
<dbReference type="Pfam" id="PF13609">
    <property type="entry name" value="Porin_4"/>
    <property type="match status" value="1"/>
</dbReference>
<evidence type="ECO:0000256" key="3">
    <source>
        <dbReference type="ARBA" id="ARBA00022448"/>
    </source>
</evidence>
<accession>W6M595</accession>
<feature type="domain" description="Porin" evidence="12">
    <location>
        <begin position="10"/>
        <end position="324"/>
    </location>
</feature>
<evidence type="ECO:0000256" key="4">
    <source>
        <dbReference type="ARBA" id="ARBA00022452"/>
    </source>
</evidence>
<dbReference type="OrthoDB" id="8173690at2"/>
<evidence type="ECO:0000256" key="9">
    <source>
        <dbReference type="ARBA" id="ARBA00023136"/>
    </source>
</evidence>
<keyword evidence="7" id="KW-0406">Ion transport</keyword>
<dbReference type="PANTHER" id="PTHR34501:SF9">
    <property type="entry name" value="MAJOR OUTER MEMBRANE PROTEIN P.IA"/>
    <property type="match status" value="1"/>
</dbReference>
<keyword evidence="3" id="KW-0813">Transport</keyword>
<comment type="subcellular location">
    <subcellularLocation>
        <location evidence="1">Cell outer membrane</location>
        <topology evidence="1">Multi-pass membrane protein</topology>
    </subcellularLocation>
</comment>
<dbReference type="InterPro" id="IPR001702">
    <property type="entry name" value="Porin_Gram-ve"/>
</dbReference>
<organism evidence="13 14">
    <name type="scientific">Candidatus Competibacter denitrificans Run_A_D11</name>
    <dbReference type="NCBI Taxonomy" id="1400863"/>
    <lineage>
        <taxon>Bacteria</taxon>
        <taxon>Pseudomonadati</taxon>
        <taxon>Pseudomonadota</taxon>
        <taxon>Gammaproteobacteria</taxon>
        <taxon>Candidatus Competibacteraceae</taxon>
        <taxon>Candidatus Competibacter</taxon>
    </lineage>
</organism>
<keyword evidence="8" id="KW-0626">Porin</keyword>
<dbReference type="SUPFAM" id="SSF56935">
    <property type="entry name" value="Porins"/>
    <property type="match status" value="1"/>
</dbReference>
<evidence type="ECO:0000256" key="5">
    <source>
        <dbReference type="ARBA" id="ARBA00022692"/>
    </source>
</evidence>
<evidence type="ECO:0000256" key="10">
    <source>
        <dbReference type="ARBA" id="ARBA00023237"/>
    </source>
</evidence>
<comment type="caution">
    <text evidence="13">The sequence shown here is derived from an EMBL/GenBank/DDBJ whole genome shotgun (WGS) entry which is preliminary data.</text>
</comment>
<dbReference type="PRINTS" id="PR00184">
    <property type="entry name" value="NEISSPPORIN"/>
</dbReference>
<evidence type="ECO:0000256" key="6">
    <source>
        <dbReference type="ARBA" id="ARBA00022729"/>
    </source>
</evidence>
<dbReference type="EMBL" id="CBTJ020000043">
    <property type="protein sequence ID" value="CDI02922.1"/>
    <property type="molecule type" value="Genomic_DNA"/>
</dbReference>
<evidence type="ECO:0000256" key="1">
    <source>
        <dbReference type="ARBA" id="ARBA00004571"/>
    </source>
</evidence>